<evidence type="ECO:0000313" key="2">
    <source>
        <dbReference type="EMBL" id="OSX57672.1"/>
    </source>
</evidence>
<gene>
    <name evidence="2" type="ORF">POSPLADRAFT_1155913</name>
</gene>
<dbReference type="RefSeq" id="XP_024334466.1">
    <property type="nucleotide sequence ID" value="XM_024487006.1"/>
</dbReference>
<evidence type="ECO:0000313" key="3">
    <source>
        <dbReference type="Proteomes" id="UP000194127"/>
    </source>
</evidence>
<sequence>MSANQTASAVVAVLTILLSLVYIVGLYYLYRYSGRYPRALNKASSVRLQKYAPMVWIFLIFTSIIEVAISAWILGVYRATGAYPSVEAWNGMILSLFSACWTLVFATIYLGLFMHPTLWQHPAVSVGSQAVWALITWCFWVACTAILNGALPLATTGICLGIVHCSQIQALFGKFTLLLDCFRSQG</sequence>
<dbReference type="AlphaFoldDB" id="A0A1X6MNA7"/>
<keyword evidence="1" id="KW-1133">Transmembrane helix</keyword>
<keyword evidence="1" id="KW-0812">Transmembrane</keyword>
<feature type="transmembrane region" description="Helical" evidence="1">
    <location>
        <begin position="93"/>
        <end position="114"/>
    </location>
</feature>
<feature type="transmembrane region" description="Helical" evidence="1">
    <location>
        <begin position="6"/>
        <end position="30"/>
    </location>
</feature>
<accession>A0A1X6MNA7</accession>
<dbReference type="GeneID" id="36331955"/>
<evidence type="ECO:0008006" key="4">
    <source>
        <dbReference type="Google" id="ProtNLM"/>
    </source>
</evidence>
<dbReference type="Proteomes" id="UP000194127">
    <property type="component" value="Unassembled WGS sequence"/>
</dbReference>
<evidence type="ECO:0000256" key="1">
    <source>
        <dbReference type="SAM" id="Phobius"/>
    </source>
</evidence>
<protein>
    <recommendedName>
        <fullName evidence="4">MARVEL domain-containing protein</fullName>
    </recommendedName>
</protein>
<reference evidence="2 3" key="1">
    <citation type="submission" date="2017-04" db="EMBL/GenBank/DDBJ databases">
        <title>Genome Sequence of the Model Brown-Rot Fungus Postia placenta SB12.</title>
        <authorList>
            <consortium name="DOE Joint Genome Institute"/>
            <person name="Gaskell J."/>
            <person name="Kersten P."/>
            <person name="Larrondo L.F."/>
            <person name="Canessa P."/>
            <person name="Martinez D."/>
            <person name="Hibbett D."/>
            <person name="Schmoll M."/>
            <person name="Kubicek C.P."/>
            <person name="Martinez A.T."/>
            <person name="Yadav J."/>
            <person name="Master E."/>
            <person name="Magnuson J.K."/>
            <person name="James T."/>
            <person name="Yaver D."/>
            <person name="Berka R."/>
            <person name="Labutti K."/>
            <person name="Lipzen A."/>
            <person name="Aerts A."/>
            <person name="Barry K."/>
            <person name="Henrissat B."/>
            <person name="Blanchette R."/>
            <person name="Grigoriev I."/>
            <person name="Cullen D."/>
        </authorList>
    </citation>
    <scope>NUCLEOTIDE SEQUENCE [LARGE SCALE GENOMIC DNA]</scope>
    <source>
        <strain evidence="2 3">MAD-698-R-SB12</strain>
    </source>
</reference>
<keyword evidence="3" id="KW-1185">Reference proteome</keyword>
<organism evidence="2 3">
    <name type="scientific">Postia placenta MAD-698-R-SB12</name>
    <dbReference type="NCBI Taxonomy" id="670580"/>
    <lineage>
        <taxon>Eukaryota</taxon>
        <taxon>Fungi</taxon>
        <taxon>Dikarya</taxon>
        <taxon>Basidiomycota</taxon>
        <taxon>Agaricomycotina</taxon>
        <taxon>Agaricomycetes</taxon>
        <taxon>Polyporales</taxon>
        <taxon>Adustoporiaceae</taxon>
        <taxon>Rhodonia</taxon>
    </lineage>
</organism>
<name>A0A1X6MNA7_9APHY</name>
<feature type="transmembrane region" description="Helical" evidence="1">
    <location>
        <begin position="126"/>
        <end position="147"/>
    </location>
</feature>
<proteinExistence type="predicted"/>
<keyword evidence="1" id="KW-0472">Membrane</keyword>
<dbReference type="EMBL" id="KZ110607">
    <property type="protein sequence ID" value="OSX57672.1"/>
    <property type="molecule type" value="Genomic_DNA"/>
</dbReference>
<feature type="transmembrane region" description="Helical" evidence="1">
    <location>
        <begin position="51"/>
        <end position="73"/>
    </location>
</feature>
<dbReference type="OrthoDB" id="2628419at2759"/>